<feature type="region of interest" description="Disordered" evidence="9">
    <location>
        <begin position="504"/>
        <end position="530"/>
    </location>
</feature>
<comment type="catalytic activity">
    <reaction evidence="8">
        <text>L-seryl-[protein] + ATP = O-phospho-L-seryl-[protein] + ADP + H(+)</text>
        <dbReference type="Rhea" id="RHEA:17989"/>
        <dbReference type="Rhea" id="RHEA-COMP:9863"/>
        <dbReference type="Rhea" id="RHEA-COMP:11604"/>
        <dbReference type="ChEBI" id="CHEBI:15378"/>
        <dbReference type="ChEBI" id="CHEBI:29999"/>
        <dbReference type="ChEBI" id="CHEBI:30616"/>
        <dbReference type="ChEBI" id="CHEBI:83421"/>
        <dbReference type="ChEBI" id="CHEBI:456216"/>
        <dbReference type="EC" id="2.7.11.1"/>
    </reaction>
</comment>
<dbReference type="GO" id="GO:0005737">
    <property type="term" value="C:cytoplasm"/>
    <property type="evidence" value="ECO:0007669"/>
    <property type="project" value="TreeGrafter"/>
</dbReference>
<dbReference type="SMART" id="SM01331">
    <property type="entry name" value="DUF3635"/>
    <property type="match status" value="1"/>
</dbReference>
<feature type="compositionally biased region" description="Basic and acidic residues" evidence="9">
    <location>
        <begin position="37"/>
        <end position="53"/>
    </location>
</feature>
<gene>
    <name evidence="11" type="ORF">BGZ99_008242</name>
</gene>
<evidence type="ECO:0000313" key="11">
    <source>
        <dbReference type="EMBL" id="KAG0327152.1"/>
    </source>
</evidence>
<evidence type="ECO:0000256" key="5">
    <source>
        <dbReference type="ARBA" id="ARBA00022777"/>
    </source>
</evidence>
<keyword evidence="2" id="KW-0723">Serine/threonine-protein kinase</keyword>
<evidence type="ECO:0000259" key="10">
    <source>
        <dbReference type="SMART" id="SM01331"/>
    </source>
</evidence>
<evidence type="ECO:0000256" key="2">
    <source>
        <dbReference type="ARBA" id="ARBA00022527"/>
    </source>
</evidence>
<dbReference type="PANTHER" id="PTHR24419:SF18">
    <property type="entry name" value="SERINE_THREONINE-PROTEIN KINASE HASPIN"/>
    <property type="match status" value="1"/>
</dbReference>
<feature type="compositionally biased region" description="Polar residues" evidence="9">
    <location>
        <begin position="115"/>
        <end position="126"/>
    </location>
</feature>
<evidence type="ECO:0000313" key="12">
    <source>
        <dbReference type="Proteomes" id="UP000738325"/>
    </source>
</evidence>
<keyword evidence="4" id="KW-0547">Nucleotide-binding</keyword>
<evidence type="ECO:0000256" key="6">
    <source>
        <dbReference type="ARBA" id="ARBA00022840"/>
    </source>
</evidence>
<dbReference type="Proteomes" id="UP000738325">
    <property type="component" value="Unassembled WGS sequence"/>
</dbReference>
<feature type="region of interest" description="Disordered" evidence="9">
    <location>
        <begin position="1"/>
        <end position="73"/>
    </location>
</feature>
<feature type="region of interest" description="Disordered" evidence="9">
    <location>
        <begin position="716"/>
        <end position="742"/>
    </location>
</feature>
<comment type="catalytic activity">
    <reaction evidence="7">
        <text>L-threonyl-[protein] + ATP = O-phospho-L-threonyl-[protein] + ADP + H(+)</text>
        <dbReference type="Rhea" id="RHEA:46608"/>
        <dbReference type="Rhea" id="RHEA-COMP:11060"/>
        <dbReference type="Rhea" id="RHEA-COMP:11605"/>
        <dbReference type="ChEBI" id="CHEBI:15378"/>
        <dbReference type="ChEBI" id="CHEBI:30013"/>
        <dbReference type="ChEBI" id="CHEBI:30616"/>
        <dbReference type="ChEBI" id="CHEBI:61977"/>
        <dbReference type="ChEBI" id="CHEBI:456216"/>
        <dbReference type="EC" id="2.7.11.1"/>
    </reaction>
</comment>
<feature type="compositionally biased region" description="Polar residues" evidence="9">
    <location>
        <begin position="273"/>
        <end position="288"/>
    </location>
</feature>
<dbReference type="GO" id="GO:0035556">
    <property type="term" value="P:intracellular signal transduction"/>
    <property type="evidence" value="ECO:0007669"/>
    <property type="project" value="TreeGrafter"/>
</dbReference>
<accession>A0A9P6RS69</accession>
<dbReference type="GO" id="GO:0005634">
    <property type="term" value="C:nucleus"/>
    <property type="evidence" value="ECO:0007669"/>
    <property type="project" value="TreeGrafter"/>
</dbReference>
<keyword evidence="12" id="KW-1185">Reference proteome</keyword>
<dbReference type="GO" id="GO:0005524">
    <property type="term" value="F:ATP binding"/>
    <property type="evidence" value="ECO:0007669"/>
    <property type="project" value="UniProtKB-KW"/>
</dbReference>
<dbReference type="Gene3D" id="3.30.200.20">
    <property type="entry name" value="Phosphorylase Kinase, domain 1"/>
    <property type="match status" value="1"/>
</dbReference>
<feature type="domain" description="Serine/threonine-protein kinase haspin C-terminal" evidence="10">
    <location>
        <begin position="988"/>
        <end position="1063"/>
    </location>
</feature>
<dbReference type="AlphaFoldDB" id="A0A9P6RS69"/>
<feature type="compositionally biased region" description="Polar residues" evidence="9">
    <location>
        <begin position="134"/>
        <end position="143"/>
    </location>
</feature>
<evidence type="ECO:0000256" key="7">
    <source>
        <dbReference type="ARBA" id="ARBA00047899"/>
    </source>
</evidence>
<dbReference type="EMBL" id="JAAAIP010000063">
    <property type="protein sequence ID" value="KAG0327152.1"/>
    <property type="molecule type" value="Genomic_DNA"/>
</dbReference>
<keyword evidence="6" id="KW-0067">ATP-binding</keyword>
<dbReference type="SUPFAM" id="SSF56112">
    <property type="entry name" value="Protein kinase-like (PK-like)"/>
    <property type="match status" value="1"/>
</dbReference>
<name>A0A9P6RS69_9FUNG</name>
<dbReference type="GO" id="GO:0072354">
    <property type="term" value="F:histone H3T3 kinase activity"/>
    <property type="evidence" value="ECO:0007669"/>
    <property type="project" value="TreeGrafter"/>
</dbReference>
<evidence type="ECO:0000256" key="1">
    <source>
        <dbReference type="ARBA" id="ARBA00012513"/>
    </source>
</evidence>
<sequence length="1104" mass="123246">MLGPPSLHPQPRSVLKTYGSRGKRAPSHAADTSHQFAWDRLDNERKARLEQARARRAQQSARGTHTQHIVPAAGDDPDAELVAQLYSDPGWDDMIPPTLNRPSLASYASRAGDSPTRSSALRTKPQSIVGPGAGSNNVASGTGLQPGIGGHDRQPMEASNQRQQLPTSSSALSADATAGLHRQVLFQEPKFFQEVCSDDDEDLSNDNSDDEVLFRMPSFHVLQKMKQLPKPRSIEPRVNPFGFEALAASGTEGLYAEKDQVLTPLLPSKESPHLSTSLNPFLDSPTTKKSMDIIHKRAQQLMDLQRRRNFHGAGTDMDVDKAIDTQASPAAATNTIDNSNSSPDIAITESSRFMQDTDQQSTPEPEVSRNQVIQDDCLDLSLGKRMSSIEITPKRILAKQRKMALHDAVSPSVPPVSSFLQMIKEADRSNDGPKVKPLKLFLNRDLPDQEQEDFEYPFAKATQNAHSSPSLKSTSRPLATLANRSLTPSANSTRQPLDPLLSSARRSSALVAPSRPHVPKFRRRRSPQQDSRFVAVDLDSLRQDALDEMANPFIDSSLSTFRKPSLKANSSIPTLDKTRPLRQRLPSPTLLPLVAPAVQQPAQNQIPPEQTLLPRALRPIRSLKRPPSVLVNNRKSVFRPTVEDLLSICDQSLFSQFHSLDTSSYGESSGQFPSRTPEILNFDTLLPEHMVGSLTKIGEASYSEVYTVDLPINQGRKHRHGKGSTRHTFINHDDHEGNSKDDDEFEQFQTSKINMYIKESAKDVCLDPQDTGKLDTDSATTKLVMKVMPFYNNEEGKRDTGDQERGRRTKGRPRTDSTVLALEDIYREAMVSTQIMNGWEGFIDKYTKDQLYCIIVLPYGGVDLEHCPLSSWKQAWGVLTQVAASLESKEQAPFWFEHRDLHWGNILVKRTRQDRVVFSRRDLISQRYDEISEQGAGQQSDGSRESGRMGLCRNIPTCGIIVQLIDFTLARVQGDKGNLIYMDLEKDQDLFRGQGDYQFEIYRKMRKEVSKDWAASCPRTNLFWLHYIADKLLTEKDLAKPKSSAAHEHASSSSSSSTSAVMTERWCYERVLAVSRMNLDRLDPSGKTPSATVLDLLLLDQPFA</sequence>
<feature type="compositionally biased region" description="Basic and acidic residues" evidence="9">
    <location>
        <begin position="730"/>
        <end position="740"/>
    </location>
</feature>
<feature type="compositionally biased region" description="Basic residues" evidence="9">
    <location>
        <begin position="716"/>
        <end position="725"/>
    </location>
</feature>
<dbReference type="Gene3D" id="1.10.510.10">
    <property type="entry name" value="Transferase(Phosphotransferase) domain 1"/>
    <property type="match status" value="1"/>
</dbReference>
<feature type="region of interest" description="Disordered" evidence="9">
    <location>
        <begin position="268"/>
        <end position="288"/>
    </location>
</feature>
<keyword evidence="5" id="KW-0418">Kinase</keyword>
<evidence type="ECO:0000256" key="9">
    <source>
        <dbReference type="SAM" id="MobiDB-lite"/>
    </source>
</evidence>
<dbReference type="GO" id="GO:0000278">
    <property type="term" value="P:mitotic cell cycle"/>
    <property type="evidence" value="ECO:0007669"/>
    <property type="project" value="TreeGrafter"/>
</dbReference>
<dbReference type="InterPro" id="IPR011009">
    <property type="entry name" value="Kinase-like_dom_sf"/>
</dbReference>
<keyword evidence="3" id="KW-0808">Transferase</keyword>
<organism evidence="11 12">
    <name type="scientific">Dissophora globulifera</name>
    <dbReference type="NCBI Taxonomy" id="979702"/>
    <lineage>
        <taxon>Eukaryota</taxon>
        <taxon>Fungi</taxon>
        <taxon>Fungi incertae sedis</taxon>
        <taxon>Mucoromycota</taxon>
        <taxon>Mortierellomycotina</taxon>
        <taxon>Mortierellomycetes</taxon>
        <taxon>Mortierellales</taxon>
        <taxon>Mortierellaceae</taxon>
        <taxon>Dissophora</taxon>
    </lineage>
</organism>
<dbReference type="Pfam" id="PF12330">
    <property type="entry name" value="Haspin_kinase"/>
    <property type="match status" value="1"/>
</dbReference>
<feature type="compositionally biased region" description="Basic and acidic residues" evidence="9">
    <location>
        <begin position="794"/>
        <end position="806"/>
    </location>
</feature>
<proteinExistence type="predicted"/>
<dbReference type="PANTHER" id="PTHR24419">
    <property type="entry name" value="INTERLEUKIN-1 RECEPTOR-ASSOCIATED KINASE"/>
    <property type="match status" value="1"/>
</dbReference>
<dbReference type="EC" id="2.7.11.1" evidence="1"/>
<protein>
    <recommendedName>
        <fullName evidence="1">non-specific serine/threonine protein kinase</fullName>
        <ecNumber evidence="1">2.7.11.1</ecNumber>
    </recommendedName>
</protein>
<feature type="compositionally biased region" description="Polar residues" evidence="9">
    <location>
        <begin position="157"/>
        <end position="166"/>
    </location>
</feature>
<feature type="region of interest" description="Disordered" evidence="9">
    <location>
        <begin position="793"/>
        <end position="814"/>
    </location>
</feature>
<evidence type="ECO:0000256" key="3">
    <source>
        <dbReference type="ARBA" id="ARBA00022679"/>
    </source>
</evidence>
<dbReference type="OrthoDB" id="5327538at2759"/>
<feature type="compositionally biased region" description="Basic residues" evidence="9">
    <location>
        <begin position="517"/>
        <end position="526"/>
    </location>
</feature>
<feature type="compositionally biased region" description="Low complexity" evidence="9">
    <location>
        <begin position="504"/>
        <end position="515"/>
    </location>
</feature>
<evidence type="ECO:0000256" key="8">
    <source>
        <dbReference type="ARBA" id="ARBA00048679"/>
    </source>
</evidence>
<comment type="caution">
    <text evidence="11">The sequence shown here is derived from an EMBL/GenBank/DDBJ whole genome shotgun (WGS) entry which is preliminary data.</text>
</comment>
<feature type="region of interest" description="Disordered" evidence="9">
    <location>
        <begin position="90"/>
        <end position="172"/>
    </location>
</feature>
<dbReference type="InterPro" id="IPR024604">
    <property type="entry name" value="GSG2_C"/>
</dbReference>
<reference evidence="11" key="1">
    <citation type="journal article" date="2020" name="Fungal Divers.">
        <title>Resolving the Mortierellaceae phylogeny through synthesis of multi-gene phylogenetics and phylogenomics.</title>
        <authorList>
            <person name="Vandepol N."/>
            <person name="Liber J."/>
            <person name="Desiro A."/>
            <person name="Na H."/>
            <person name="Kennedy M."/>
            <person name="Barry K."/>
            <person name="Grigoriev I.V."/>
            <person name="Miller A.N."/>
            <person name="O'Donnell K."/>
            <person name="Stajich J.E."/>
            <person name="Bonito G."/>
        </authorList>
    </citation>
    <scope>NUCLEOTIDE SEQUENCE</scope>
    <source>
        <strain evidence="11">REB-010B</strain>
    </source>
</reference>
<evidence type="ECO:0000256" key="4">
    <source>
        <dbReference type="ARBA" id="ARBA00022741"/>
    </source>
</evidence>